<dbReference type="Pfam" id="PF00651">
    <property type="entry name" value="BTB"/>
    <property type="match status" value="1"/>
</dbReference>
<keyword evidence="4" id="KW-1185">Reference proteome</keyword>
<reference evidence="3" key="1">
    <citation type="journal article" date="2020" name="Stud. Mycol.">
        <title>101 Dothideomycetes genomes: a test case for predicting lifestyles and emergence of pathogens.</title>
        <authorList>
            <person name="Haridas S."/>
            <person name="Albert R."/>
            <person name="Binder M."/>
            <person name="Bloem J."/>
            <person name="Labutti K."/>
            <person name="Salamov A."/>
            <person name="Andreopoulos B."/>
            <person name="Baker S."/>
            <person name="Barry K."/>
            <person name="Bills G."/>
            <person name="Bluhm B."/>
            <person name="Cannon C."/>
            <person name="Castanera R."/>
            <person name="Culley D."/>
            <person name="Daum C."/>
            <person name="Ezra D."/>
            <person name="Gonzalez J."/>
            <person name="Henrissat B."/>
            <person name="Kuo A."/>
            <person name="Liang C."/>
            <person name="Lipzen A."/>
            <person name="Lutzoni F."/>
            <person name="Magnuson J."/>
            <person name="Mondo S."/>
            <person name="Nolan M."/>
            <person name="Ohm R."/>
            <person name="Pangilinan J."/>
            <person name="Park H.-J."/>
            <person name="Ramirez L."/>
            <person name="Alfaro M."/>
            <person name="Sun H."/>
            <person name="Tritt A."/>
            <person name="Yoshinaga Y."/>
            <person name="Zwiers L.-H."/>
            <person name="Turgeon B."/>
            <person name="Goodwin S."/>
            <person name="Spatafora J."/>
            <person name="Crous P."/>
            <person name="Grigoriev I."/>
        </authorList>
    </citation>
    <scope>NUCLEOTIDE SEQUENCE</scope>
    <source>
        <strain evidence="3">CBS 279.74</strain>
    </source>
</reference>
<dbReference type="CDD" id="cd18186">
    <property type="entry name" value="BTB_POZ_ZBTB_KLHL-like"/>
    <property type="match status" value="1"/>
</dbReference>
<dbReference type="InterPro" id="IPR011333">
    <property type="entry name" value="SKP1/BTB/POZ_sf"/>
</dbReference>
<feature type="domain" description="BTB" evidence="2">
    <location>
        <begin position="145"/>
        <end position="213"/>
    </location>
</feature>
<evidence type="ECO:0000313" key="4">
    <source>
        <dbReference type="Proteomes" id="UP000799428"/>
    </source>
</evidence>
<evidence type="ECO:0000259" key="2">
    <source>
        <dbReference type="PROSITE" id="PS50097"/>
    </source>
</evidence>
<feature type="compositionally biased region" description="Polar residues" evidence="1">
    <location>
        <begin position="747"/>
        <end position="757"/>
    </location>
</feature>
<feature type="compositionally biased region" description="Polar residues" evidence="1">
    <location>
        <begin position="424"/>
        <end position="440"/>
    </location>
</feature>
<dbReference type="Proteomes" id="UP000799428">
    <property type="component" value="Unassembled WGS sequence"/>
</dbReference>
<dbReference type="PANTHER" id="PTHR47843:SF2">
    <property type="entry name" value="BTB DOMAIN-CONTAINING PROTEIN"/>
    <property type="match status" value="1"/>
</dbReference>
<evidence type="ECO:0000313" key="3">
    <source>
        <dbReference type="EMBL" id="KAF2713199.1"/>
    </source>
</evidence>
<dbReference type="PROSITE" id="PS50097">
    <property type="entry name" value="BTB"/>
    <property type="match status" value="1"/>
</dbReference>
<feature type="region of interest" description="Disordered" evidence="1">
    <location>
        <begin position="613"/>
        <end position="758"/>
    </location>
</feature>
<organism evidence="3 4">
    <name type="scientific">Pleomassaria siparia CBS 279.74</name>
    <dbReference type="NCBI Taxonomy" id="1314801"/>
    <lineage>
        <taxon>Eukaryota</taxon>
        <taxon>Fungi</taxon>
        <taxon>Dikarya</taxon>
        <taxon>Ascomycota</taxon>
        <taxon>Pezizomycotina</taxon>
        <taxon>Dothideomycetes</taxon>
        <taxon>Pleosporomycetidae</taxon>
        <taxon>Pleosporales</taxon>
        <taxon>Pleomassariaceae</taxon>
        <taxon>Pleomassaria</taxon>
    </lineage>
</organism>
<accession>A0A6G1KK37</accession>
<dbReference type="AlphaFoldDB" id="A0A6G1KK37"/>
<protein>
    <recommendedName>
        <fullName evidence="2">BTB domain-containing protein</fullName>
    </recommendedName>
</protein>
<dbReference type="SMART" id="SM00225">
    <property type="entry name" value="BTB"/>
    <property type="match status" value="1"/>
</dbReference>
<feature type="compositionally biased region" description="Pro residues" evidence="1">
    <location>
        <begin position="385"/>
        <end position="405"/>
    </location>
</feature>
<dbReference type="EMBL" id="MU005765">
    <property type="protein sequence ID" value="KAF2713199.1"/>
    <property type="molecule type" value="Genomic_DNA"/>
</dbReference>
<sequence>MYILSNGVHDGGQYTRYNVREKISRNLPTSGALLQQLVSRGDFADTYNGRRRRLRSMATGNIGDLPASTYAGQYVPASAELPDIVMDETRDDDLAQHSRLDAPPGSVPPCPVHAVRPALAHRLHSNRLHVRAKAKLQRDRLLSGAMITVYVGEAKRPFHIHKNLLCHHSDLLEAELQSDGEKKVDTLELPDSDPAGFELFVKWLYTGRLDDVSDMISPHQKYDYATNCHRLYLLCDRFDMPQLKNVAMDQYRKGLNEAELVPDAEEINDIYRKSPAGSPFRTLMTQIAARQIMDPESARDVGTYRACFEANPDFALDLVSAIKLGTGGMLFDDPTDVGNECDYHDHEAGPNCHIKGKGKKQALKAPAQNHDLKFGRSDPSKSFVPPHPPPHPPRLIQNPQPPPRQAHPQDGTSVGPLRRRLTSPAPSTVGTSTEHITANLPSPEEKRDKFRQATPERVTPPERRLTDPEPLEMSPPVQDVRPPNSVAESRRALDSSISEEGDRGGSSGQVLSEVLPRRNIWQWTRVGTGRLGIIGRVPQPQWNGTGILTCEGATSAVTGSLDGGQSNQSLDDFSVPSSTVTEPDNGENTSVGCSATERGFEGLGITNGIVDSMWSQTRPSSDDLVASMNGTPSPMWTGEVANRRSPPTTPSPLPPLLGANEQSGDRGSASEPLSPRLKELKGNSDSPTFSPLPSKLAELNGDRDLAYTSSPLPEDSDYIRSPRPPKLKDVHGNSENTTYSPFIPRTATLNGTSTEHSPNLRRIPKYKIALTANILSPAQTVST</sequence>
<dbReference type="OrthoDB" id="194443at2759"/>
<feature type="compositionally biased region" description="Polar residues" evidence="1">
    <location>
        <begin position="559"/>
        <end position="593"/>
    </location>
</feature>
<dbReference type="InterPro" id="IPR000210">
    <property type="entry name" value="BTB/POZ_dom"/>
</dbReference>
<proteinExistence type="predicted"/>
<gene>
    <name evidence="3" type="ORF">K504DRAFT_449932</name>
</gene>
<feature type="region of interest" description="Disordered" evidence="1">
    <location>
        <begin position="559"/>
        <end position="597"/>
    </location>
</feature>
<name>A0A6G1KK37_9PLEO</name>
<dbReference type="SUPFAM" id="SSF54695">
    <property type="entry name" value="POZ domain"/>
    <property type="match status" value="1"/>
</dbReference>
<feature type="region of interest" description="Disordered" evidence="1">
    <location>
        <begin position="371"/>
        <end position="510"/>
    </location>
</feature>
<dbReference type="Gene3D" id="3.30.710.10">
    <property type="entry name" value="Potassium Channel Kv1.1, Chain A"/>
    <property type="match status" value="1"/>
</dbReference>
<dbReference type="PANTHER" id="PTHR47843">
    <property type="entry name" value="BTB DOMAIN-CONTAINING PROTEIN-RELATED"/>
    <property type="match status" value="1"/>
</dbReference>
<evidence type="ECO:0000256" key="1">
    <source>
        <dbReference type="SAM" id="MobiDB-lite"/>
    </source>
</evidence>